<dbReference type="InterPro" id="IPR029063">
    <property type="entry name" value="SAM-dependent_MTases_sf"/>
</dbReference>
<protein>
    <recommendedName>
        <fullName evidence="1">Methyltransferase type 11 domain-containing protein</fullName>
    </recommendedName>
</protein>
<accession>A0A814J609</accession>
<dbReference type="InterPro" id="IPR013216">
    <property type="entry name" value="Methyltransf_11"/>
</dbReference>
<dbReference type="Pfam" id="PF08241">
    <property type="entry name" value="Methyltransf_11"/>
    <property type="match status" value="1"/>
</dbReference>
<dbReference type="Proteomes" id="UP000663891">
    <property type="component" value="Unassembled WGS sequence"/>
</dbReference>
<reference evidence="2" key="1">
    <citation type="submission" date="2021-02" db="EMBL/GenBank/DDBJ databases">
        <authorList>
            <person name="Nowell W R."/>
        </authorList>
    </citation>
    <scope>NUCLEOTIDE SEQUENCE</scope>
</reference>
<dbReference type="OrthoDB" id="415825at2759"/>
<sequence>MPDLLQLEVTAPHKLFNAQNWEDLITSSLTKLVHLRLYATRHHQDPETVVQITDAFKTPFWVKKTNFVFMLMQLIDLLATRRKIIQLQRQIKDLLRQQITIFKDLGYIGKINDIVSIGDGGRCIKQLKNILKIKNDLKDVPIPSQSIDLVVCYMGLHYLLKNPLEIFLKMIYRILRPNLLFLFREHNGYKELIPVMNVAHMVFNVVTGVDYKSEINFMFKINWF</sequence>
<dbReference type="EMBL" id="CAJNON010000147">
    <property type="protein sequence ID" value="CAF1032420.1"/>
    <property type="molecule type" value="Genomic_DNA"/>
</dbReference>
<dbReference type="Gene3D" id="3.40.50.150">
    <property type="entry name" value="Vaccinia Virus protein VP39"/>
    <property type="match status" value="1"/>
</dbReference>
<dbReference type="AlphaFoldDB" id="A0A814J609"/>
<evidence type="ECO:0000259" key="1">
    <source>
        <dbReference type="Pfam" id="PF08241"/>
    </source>
</evidence>
<evidence type="ECO:0000313" key="2">
    <source>
        <dbReference type="EMBL" id="CAF1032420.1"/>
    </source>
</evidence>
<dbReference type="SUPFAM" id="SSF53335">
    <property type="entry name" value="S-adenosyl-L-methionine-dependent methyltransferases"/>
    <property type="match status" value="1"/>
</dbReference>
<proteinExistence type="predicted"/>
<dbReference type="GO" id="GO:0008757">
    <property type="term" value="F:S-adenosylmethionine-dependent methyltransferase activity"/>
    <property type="evidence" value="ECO:0007669"/>
    <property type="project" value="InterPro"/>
</dbReference>
<evidence type="ECO:0000313" key="3">
    <source>
        <dbReference type="Proteomes" id="UP000663891"/>
    </source>
</evidence>
<name>A0A814J609_9BILA</name>
<feature type="domain" description="Methyltransferase type 11" evidence="1">
    <location>
        <begin position="133"/>
        <end position="180"/>
    </location>
</feature>
<organism evidence="2 3">
    <name type="scientific">Adineta steineri</name>
    <dbReference type="NCBI Taxonomy" id="433720"/>
    <lineage>
        <taxon>Eukaryota</taxon>
        <taxon>Metazoa</taxon>
        <taxon>Spiralia</taxon>
        <taxon>Gnathifera</taxon>
        <taxon>Rotifera</taxon>
        <taxon>Eurotatoria</taxon>
        <taxon>Bdelloidea</taxon>
        <taxon>Adinetida</taxon>
        <taxon>Adinetidae</taxon>
        <taxon>Adineta</taxon>
    </lineage>
</organism>
<comment type="caution">
    <text evidence="2">The sequence shown here is derived from an EMBL/GenBank/DDBJ whole genome shotgun (WGS) entry which is preliminary data.</text>
</comment>
<gene>
    <name evidence="2" type="ORF">VCS650_LOCUS16407</name>
</gene>